<sequence>MTRNAPPYNTIQYNTIQYPHTPFFGTRKRGGKAKCHGIVHSRRQLPYNNYNQQYINNKRSVSASIMAHPKSWFNDWKHKRQSKVLSRKLNRRLEKAGQVQQLLLNNVKLHAGVMQSIQHSIRQSYMPAFGGGGGGGYLKILSVKDCFLKDPATVRGLVDLLQSQRGQVQRVTLLRNALNATNPLTHHHLNALLEALGVVKHLTLGPEFCILLSQEQRRGNHRHHRQHQQDQQHQPPHLLQKACERAITLQIVNVTDDDNNNPPNDAQIPASIRLRGLYEGLQSHQCRVQTLILQGSLLDDKRFTLLVDSILASSSTGNHPPAHLTLPGQHLHVRSCATLIRLLQHDSYLEHLEMNVCAFFKAISTEQAQDLGTVLAHDTHLEHLKLRDVYLTDTLAVPVFESLRTNQILQTLVLTTHFDDSHSHHRHRQRFPPVSTMGYQALSCVLPKIKHLTTLHLGRDFFTTLSRGVASADFVANMKRAMYANGSIQVYESDSDDIDIGLSTSSSPRFGPYQDDLLYCMKRNRASLVASALSMMSHDTHITPDTALDASTWHAILLHMSAAVERQTALYQIVQRVMTDPQVLSLWREEVAKRNDKKRSRQKGIMVEEQGSKVVGYKPVRMGAQCPAADVV</sequence>
<dbReference type="InterPro" id="IPR032675">
    <property type="entry name" value="LRR_dom_sf"/>
</dbReference>
<accession>A0A7S3L2I5</accession>
<dbReference type="AlphaFoldDB" id="A0A7S3L2I5"/>
<protein>
    <submittedName>
        <fullName evidence="1">Uncharacterized protein</fullName>
    </submittedName>
</protein>
<reference evidence="1" key="1">
    <citation type="submission" date="2021-01" db="EMBL/GenBank/DDBJ databases">
        <authorList>
            <person name="Corre E."/>
            <person name="Pelletier E."/>
            <person name="Niang G."/>
            <person name="Scheremetjew M."/>
            <person name="Finn R."/>
            <person name="Kale V."/>
            <person name="Holt S."/>
            <person name="Cochrane G."/>
            <person name="Meng A."/>
            <person name="Brown T."/>
            <person name="Cohen L."/>
        </authorList>
    </citation>
    <scope>NUCLEOTIDE SEQUENCE</scope>
    <source>
        <strain evidence="1">CCMP127</strain>
    </source>
</reference>
<dbReference type="EMBL" id="HBIM01007986">
    <property type="protein sequence ID" value="CAE0409089.1"/>
    <property type="molecule type" value="Transcribed_RNA"/>
</dbReference>
<dbReference type="SUPFAM" id="SSF52047">
    <property type="entry name" value="RNI-like"/>
    <property type="match status" value="1"/>
</dbReference>
<gene>
    <name evidence="1" type="ORF">ACOF00016_LOCUS6775</name>
</gene>
<name>A0A7S3L2I5_9STRA</name>
<evidence type="ECO:0000313" key="1">
    <source>
        <dbReference type="EMBL" id="CAE0409089.1"/>
    </source>
</evidence>
<dbReference type="Gene3D" id="3.80.10.10">
    <property type="entry name" value="Ribonuclease Inhibitor"/>
    <property type="match status" value="1"/>
</dbReference>
<proteinExistence type="predicted"/>
<organism evidence="1">
    <name type="scientific">Amphora coffeiformis</name>
    <dbReference type="NCBI Taxonomy" id="265554"/>
    <lineage>
        <taxon>Eukaryota</taxon>
        <taxon>Sar</taxon>
        <taxon>Stramenopiles</taxon>
        <taxon>Ochrophyta</taxon>
        <taxon>Bacillariophyta</taxon>
        <taxon>Bacillariophyceae</taxon>
        <taxon>Bacillariophycidae</taxon>
        <taxon>Thalassiophysales</taxon>
        <taxon>Catenulaceae</taxon>
        <taxon>Amphora</taxon>
    </lineage>
</organism>